<keyword evidence="3" id="KW-1185">Reference proteome</keyword>
<gene>
    <name evidence="2" type="ORF">A4X06_0g8170</name>
</gene>
<protein>
    <submittedName>
        <fullName evidence="2">Uncharacterized protein</fullName>
    </submittedName>
</protein>
<organism evidence="2 3">
    <name type="scientific">Tilletia controversa</name>
    <name type="common">dwarf bunt fungus</name>
    <dbReference type="NCBI Taxonomy" id="13291"/>
    <lineage>
        <taxon>Eukaryota</taxon>
        <taxon>Fungi</taxon>
        <taxon>Dikarya</taxon>
        <taxon>Basidiomycota</taxon>
        <taxon>Ustilaginomycotina</taxon>
        <taxon>Exobasidiomycetes</taxon>
        <taxon>Tilletiales</taxon>
        <taxon>Tilletiaceae</taxon>
        <taxon>Tilletia</taxon>
    </lineage>
</organism>
<name>A0A8X7STF8_9BASI</name>
<dbReference type="AlphaFoldDB" id="A0A8X7STF8"/>
<evidence type="ECO:0000256" key="1">
    <source>
        <dbReference type="SAM" id="MobiDB-lite"/>
    </source>
</evidence>
<evidence type="ECO:0000313" key="2">
    <source>
        <dbReference type="EMBL" id="KAE8239619.1"/>
    </source>
</evidence>
<dbReference type="Proteomes" id="UP000077684">
    <property type="component" value="Unassembled WGS sequence"/>
</dbReference>
<reference evidence="2" key="1">
    <citation type="submission" date="2016-04" db="EMBL/GenBank/DDBJ databases">
        <authorList>
            <person name="Nguyen H.D."/>
            <person name="Samba Siva P."/>
            <person name="Cullis J."/>
            <person name="Levesque C.A."/>
            <person name="Hambleton S."/>
        </authorList>
    </citation>
    <scope>NUCLEOTIDE SEQUENCE</scope>
    <source>
        <strain evidence="2">DAOMC 236426</strain>
    </source>
</reference>
<sequence length="163" mass="18148">MKSLEYREHHDGHHQPCVNGCSSSRVGSNSRTDTVTIIDFSLEIDLSPLLQPSFVGESARLPDPYGSPIRHPVRDNPTVYVEGDEDLAYGGRMAQEVLVEPIAYRHSPRLRRPLPQHSRPPSLPLKTPSFSSQEMSNFPPPLMTAMSKLDLHTRISLAPTELG</sequence>
<evidence type="ECO:0000313" key="3">
    <source>
        <dbReference type="Proteomes" id="UP000077684"/>
    </source>
</evidence>
<dbReference type="EMBL" id="LWDE02001672">
    <property type="protein sequence ID" value="KAE8239619.1"/>
    <property type="molecule type" value="Genomic_DNA"/>
</dbReference>
<comment type="caution">
    <text evidence="2">The sequence shown here is derived from an EMBL/GenBank/DDBJ whole genome shotgun (WGS) entry which is preliminary data.</text>
</comment>
<feature type="region of interest" description="Disordered" evidence="1">
    <location>
        <begin position="110"/>
        <end position="142"/>
    </location>
</feature>
<proteinExistence type="predicted"/>
<accession>A0A8X7STF8</accession>
<reference evidence="2" key="2">
    <citation type="journal article" date="2019" name="IMA Fungus">
        <title>Genome sequencing and comparison of five Tilletia species to identify candidate genes for the detection of regulated species infecting wheat.</title>
        <authorList>
            <person name="Nguyen H.D.T."/>
            <person name="Sultana T."/>
            <person name="Kesanakurti P."/>
            <person name="Hambleton S."/>
        </authorList>
    </citation>
    <scope>NUCLEOTIDE SEQUENCE</scope>
    <source>
        <strain evidence="2">DAOMC 236426</strain>
    </source>
</reference>